<keyword evidence="2" id="KW-1185">Reference proteome</keyword>
<evidence type="ECO:0000313" key="2">
    <source>
        <dbReference type="Proteomes" id="UP001259420"/>
    </source>
</evidence>
<accession>A0ACC6JN72</accession>
<dbReference type="EMBL" id="JAVDSD010000005">
    <property type="protein sequence ID" value="MDR6607798.1"/>
    <property type="molecule type" value="Genomic_DNA"/>
</dbReference>
<sequence>MVKKRANKTYQNLKQHYPDYLDAVEALGTAVRHAGPLDEQVVQLIQLGAAAAIHSEGAVHSHVRRALEAGATPEQIRHTLIALTSTIGFPTVVAAISWAEDVMGEGAAR</sequence>
<dbReference type="Proteomes" id="UP001259420">
    <property type="component" value="Unassembled WGS sequence"/>
</dbReference>
<protein>
    <submittedName>
        <fullName evidence="1">AhpD family alkylhydroperoxidase</fullName>
    </submittedName>
</protein>
<organism evidence="1 2">
    <name type="scientific">Pseudomonas synxantha</name>
    <dbReference type="NCBI Taxonomy" id="47883"/>
    <lineage>
        <taxon>Bacteria</taxon>
        <taxon>Pseudomonadati</taxon>
        <taxon>Pseudomonadota</taxon>
        <taxon>Gammaproteobacteria</taxon>
        <taxon>Pseudomonadales</taxon>
        <taxon>Pseudomonadaceae</taxon>
        <taxon>Pseudomonas</taxon>
    </lineage>
</organism>
<comment type="caution">
    <text evidence="1">The sequence shown here is derived from an EMBL/GenBank/DDBJ whole genome shotgun (WGS) entry which is preliminary data.</text>
</comment>
<proteinExistence type="predicted"/>
<reference evidence="1" key="1">
    <citation type="submission" date="2023-07" db="EMBL/GenBank/DDBJ databases">
        <title>Sorghum-associated microbial communities from plants grown in Nebraska, USA.</title>
        <authorList>
            <person name="Schachtman D."/>
        </authorList>
    </citation>
    <scope>NUCLEOTIDE SEQUENCE</scope>
    <source>
        <strain evidence="1">BE46</strain>
    </source>
</reference>
<name>A0ACC6JN72_9PSED</name>
<gene>
    <name evidence="1" type="ORF">J2X87_002869</name>
</gene>
<evidence type="ECO:0000313" key="1">
    <source>
        <dbReference type="EMBL" id="MDR6607798.1"/>
    </source>
</evidence>